<dbReference type="PANTHER" id="PTHR35179">
    <property type="entry name" value="PROTEIN CBG02620"/>
    <property type="match status" value="1"/>
</dbReference>
<protein>
    <submittedName>
        <fullName evidence="3">Uncharacterized protein</fullName>
    </submittedName>
</protein>
<keyword evidence="2" id="KW-0472">Membrane</keyword>
<feature type="transmembrane region" description="Helical" evidence="2">
    <location>
        <begin position="58"/>
        <end position="81"/>
    </location>
</feature>
<gene>
    <name evidence="3" type="ORF">B0T11DRAFT_283400</name>
</gene>
<dbReference type="AlphaFoldDB" id="A0A8K0X0S8"/>
<dbReference type="OrthoDB" id="16820at2759"/>
<comment type="caution">
    <text evidence="3">The sequence shown here is derived from an EMBL/GenBank/DDBJ whole genome shotgun (WGS) entry which is preliminary data.</text>
</comment>
<name>A0A8K0X0S8_9PEZI</name>
<dbReference type="PANTHER" id="PTHR35179:SF1">
    <property type="entry name" value="INTEGRAL MEMBRANE PROTEIN"/>
    <property type="match status" value="1"/>
</dbReference>
<feature type="transmembrane region" description="Helical" evidence="2">
    <location>
        <begin position="170"/>
        <end position="192"/>
    </location>
</feature>
<dbReference type="EMBL" id="JAGPXD010000004">
    <property type="protein sequence ID" value="KAH7357949.1"/>
    <property type="molecule type" value="Genomic_DNA"/>
</dbReference>
<evidence type="ECO:0000256" key="2">
    <source>
        <dbReference type="SAM" id="Phobius"/>
    </source>
</evidence>
<reference evidence="3" key="1">
    <citation type="journal article" date="2021" name="Nat. Commun.">
        <title>Genetic determinants of endophytism in the Arabidopsis root mycobiome.</title>
        <authorList>
            <person name="Mesny F."/>
            <person name="Miyauchi S."/>
            <person name="Thiergart T."/>
            <person name="Pickel B."/>
            <person name="Atanasova L."/>
            <person name="Karlsson M."/>
            <person name="Huettel B."/>
            <person name="Barry K.W."/>
            <person name="Haridas S."/>
            <person name="Chen C."/>
            <person name="Bauer D."/>
            <person name="Andreopoulos W."/>
            <person name="Pangilinan J."/>
            <person name="LaButti K."/>
            <person name="Riley R."/>
            <person name="Lipzen A."/>
            <person name="Clum A."/>
            <person name="Drula E."/>
            <person name="Henrissat B."/>
            <person name="Kohler A."/>
            <person name="Grigoriev I.V."/>
            <person name="Martin F.M."/>
            <person name="Hacquard S."/>
        </authorList>
    </citation>
    <scope>NUCLEOTIDE SEQUENCE</scope>
    <source>
        <strain evidence="3">MPI-CAGE-AT-0016</strain>
    </source>
</reference>
<keyword evidence="2" id="KW-1133">Transmembrane helix</keyword>
<feature type="transmembrane region" description="Helical" evidence="2">
    <location>
        <begin position="28"/>
        <end position="46"/>
    </location>
</feature>
<feature type="transmembrane region" description="Helical" evidence="2">
    <location>
        <begin position="130"/>
        <end position="150"/>
    </location>
</feature>
<accession>A0A8K0X0S8</accession>
<evidence type="ECO:0000256" key="1">
    <source>
        <dbReference type="SAM" id="MobiDB-lite"/>
    </source>
</evidence>
<evidence type="ECO:0000313" key="3">
    <source>
        <dbReference type="EMBL" id="KAH7357949.1"/>
    </source>
</evidence>
<feature type="region of interest" description="Disordered" evidence="1">
    <location>
        <begin position="273"/>
        <end position="352"/>
    </location>
</feature>
<feature type="compositionally biased region" description="Polar residues" evidence="1">
    <location>
        <begin position="274"/>
        <end position="283"/>
    </location>
</feature>
<evidence type="ECO:0000313" key="4">
    <source>
        <dbReference type="Proteomes" id="UP000813385"/>
    </source>
</evidence>
<dbReference type="Proteomes" id="UP000813385">
    <property type="component" value="Unassembled WGS sequence"/>
</dbReference>
<feature type="transmembrane region" description="Helical" evidence="2">
    <location>
        <begin position="93"/>
        <end position="118"/>
    </location>
</feature>
<keyword evidence="4" id="KW-1185">Reference proteome</keyword>
<sequence length="352" mass="39830">MGARYGFLIPDTYVRRIPSQSDMNTSSLFTGFALALAVFTAINASKQSWRSWKRARRVTAYSAMIWGVWISSMLLGFLAWFFQRQYIDPSFGFYFSIALFWAIQVQLLLQIIINRVGLLMVPGQATKLKWIVFLIILIINISVFIIWLPARLQINRRWIRANEIWDRCEKVIFSIVDGCLNGYFIYLTRTCLINNGLKKYKTLFHVNLILVTISMSLDVALIGLMSLPSGLVYLSFHPVVYLSKLQIEMKMAELITKLVRSTGVRGSQDIDYIENTNSDSHSVANDKRSNPNPLSHDPILNRSAQGPVITDLHEDVELGSSEDSESHAGQTAVERDCVLEAGPLGPRKSMPS</sequence>
<organism evidence="3 4">
    <name type="scientific">Plectosphaerella cucumerina</name>
    <dbReference type="NCBI Taxonomy" id="40658"/>
    <lineage>
        <taxon>Eukaryota</taxon>
        <taxon>Fungi</taxon>
        <taxon>Dikarya</taxon>
        <taxon>Ascomycota</taxon>
        <taxon>Pezizomycotina</taxon>
        <taxon>Sordariomycetes</taxon>
        <taxon>Hypocreomycetidae</taxon>
        <taxon>Glomerellales</taxon>
        <taxon>Plectosphaerellaceae</taxon>
        <taxon>Plectosphaerella</taxon>
    </lineage>
</organism>
<keyword evidence="2" id="KW-0812">Transmembrane</keyword>
<proteinExistence type="predicted"/>
<feature type="transmembrane region" description="Helical" evidence="2">
    <location>
        <begin position="230"/>
        <end position="247"/>
    </location>
</feature>